<gene>
    <name evidence="3" type="ORF">CFN78_19840</name>
</gene>
<dbReference type="GO" id="GO:0046872">
    <property type="term" value="F:metal ion binding"/>
    <property type="evidence" value="ECO:0007669"/>
    <property type="project" value="UniProtKB-KW"/>
</dbReference>
<dbReference type="EMBL" id="NKYE01000013">
    <property type="protein sequence ID" value="OZM71412.1"/>
    <property type="molecule type" value="Genomic_DNA"/>
</dbReference>
<protein>
    <submittedName>
        <fullName evidence="3">Glyoxalase</fullName>
    </submittedName>
</protein>
<dbReference type="InParanoid" id="A0A263CZ22"/>
<dbReference type="InterPro" id="IPR029068">
    <property type="entry name" value="Glyas_Bleomycin-R_OHBP_Dase"/>
</dbReference>
<sequence>MAKLTNVHHLALTVTDVDRSVPWYERVLELEEISRREDAGTGIRKVVLRAPGDGFAVVLVQHPEVVRPGAPMSETGVRWASDFDERRTGLDHVAFRVSSRAELRDWEQRLADYGVTYSAGKESRTMPGSEVVVFRDPDGIQLEVWADPDS</sequence>
<dbReference type="InterPro" id="IPR004360">
    <property type="entry name" value="Glyas_Fos-R_dOase_dom"/>
</dbReference>
<evidence type="ECO:0000259" key="2">
    <source>
        <dbReference type="PROSITE" id="PS51819"/>
    </source>
</evidence>
<dbReference type="Gene3D" id="3.10.180.10">
    <property type="entry name" value="2,3-Dihydroxybiphenyl 1,2-Dioxygenase, domain 1"/>
    <property type="match status" value="1"/>
</dbReference>
<dbReference type="SUPFAM" id="SSF54593">
    <property type="entry name" value="Glyoxalase/Bleomycin resistance protein/Dihydroxybiphenyl dioxygenase"/>
    <property type="match status" value="1"/>
</dbReference>
<evidence type="ECO:0000313" key="3">
    <source>
        <dbReference type="EMBL" id="OZM71412.1"/>
    </source>
</evidence>
<dbReference type="OrthoDB" id="317332at2"/>
<feature type="domain" description="VOC" evidence="2">
    <location>
        <begin position="6"/>
        <end position="147"/>
    </location>
</feature>
<dbReference type="PANTHER" id="PTHR36113">
    <property type="entry name" value="LYASE, PUTATIVE-RELATED-RELATED"/>
    <property type="match status" value="1"/>
</dbReference>
<accession>A0A263CZ22</accession>
<dbReference type="PANTHER" id="PTHR36113:SF6">
    <property type="entry name" value="FOSFOMYCIN RESISTANCE PROTEIN FOSX"/>
    <property type="match status" value="1"/>
</dbReference>
<comment type="caution">
    <text evidence="3">The sequence shown here is derived from an EMBL/GenBank/DDBJ whole genome shotgun (WGS) entry which is preliminary data.</text>
</comment>
<dbReference type="PROSITE" id="PS51819">
    <property type="entry name" value="VOC"/>
    <property type="match status" value="1"/>
</dbReference>
<keyword evidence="1" id="KW-0479">Metal-binding</keyword>
<reference evidence="3 4" key="1">
    <citation type="submission" date="2017-07" db="EMBL/GenBank/DDBJ databases">
        <title>Amycolatopsis antarcticus sp. nov., isolated from the surface of an Antarcticus brown macroalga.</title>
        <authorList>
            <person name="Wang J."/>
            <person name="Leiva S."/>
            <person name="Huang J."/>
            <person name="Huang Y."/>
        </authorList>
    </citation>
    <scope>NUCLEOTIDE SEQUENCE [LARGE SCALE GENOMIC DNA]</scope>
    <source>
        <strain evidence="3 4">AU-G6</strain>
    </source>
</reference>
<evidence type="ECO:0000313" key="4">
    <source>
        <dbReference type="Proteomes" id="UP000242444"/>
    </source>
</evidence>
<dbReference type="FunCoup" id="A0A263CZ22">
    <property type="interactions" value="10"/>
</dbReference>
<dbReference type="Pfam" id="PF00903">
    <property type="entry name" value="Glyoxalase"/>
    <property type="match status" value="1"/>
</dbReference>
<dbReference type="Proteomes" id="UP000242444">
    <property type="component" value="Unassembled WGS sequence"/>
</dbReference>
<dbReference type="AlphaFoldDB" id="A0A263CZ22"/>
<keyword evidence="4" id="KW-1185">Reference proteome</keyword>
<dbReference type="InterPro" id="IPR037523">
    <property type="entry name" value="VOC_core"/>
</dbReference>
<dbReference type="RefSeq" id="WP_094864360.1">
    <property type="nucleotide sequence ID" value="NZ_NKYE01000013.1"/>
</dbReference>
<organism evidence="3 4">
    <name type="scientific">Amycolatopsis antarctica</name>
    <dbReference type="NCBI Taxonomy" id="1854586"/>
    <lineage>
        <taxon>Bacteria</taxon>
        <taxon>Bacillati</taxon>
        <taxon>Actinomycetota</taxon>
        <taxon>Actinomycetes</taxon>
        <taxon>Pseudonocardiales</taxon>
        <taxon>Pseudonocardiaceae</taxon>
        <taxon>Amycolatopsis</taxon>
    </lineage>
</organism>
<name>A0A263CZ22_9PSEU</name>
<dbReference type="InterPro" id="IPR051332">
    <property type="entry name" value="Fosfomycin_Res_Enzymes"/>
</dbReference>
<proteinExistence type="predicted"/>
<evidence type="ECO:0000256" key="1">
    <source>
        <dbReference type="ARBA" id="ARBA00022723"/>
    </source>
</evidence>